<dbReference type="CDD" id="cd05013">
    <property type="entry name" value="SIS_RpiR"/>
    <property type="match status" value="1"/>
</dbReference>
<protein>
    <submittedName>
        <fullName evidence="6">Putative RpiR family transcriptional regulator</fullName>
    </submittedName>
</protein>
<keyword evidence="3" id="KW-0804">Transcription</keyword>
<evidence type="ECO:0000259" key="5">
    <source>
        <dbReference type="PROSITE" id="PS51464"/>
    </source>
</evidence>
<evidence type="ECO:0000313" key="6">
    <source>
        <dbReference type="EMBL" id="EUJ41385.1"/>
    </source>
</evidence>
<dbReference type="AlphaFoldDB" id="W7CXG0"/>
<dbReference type="Pfam" id="PF01380">
    <property type="entry name" value="SIS"/>
    <property type="match status" value="1"/>
</dbReference>
<dbReference type="SUPFAM" id="SSF53697">
    <property type="entry name" value="SIS domain"/>
    <property type="match status" value="1"/>
</dbReference>
<name>W7CXG0_9LIST</name>
<comment type="caution">
    <text evidence="6">The sequence shown here is derived from an EMBL/GenBank/DDBJ whole genome shotgun (WGS) entry which is preliminary data.</text>
</comment>
<dbReference type="GO" id="GO:0003700">
    <property type="term" value="F:DNA-binding transcription factor activity"/>
    <property type="evidence" value="ECO:0007669"/>
    <property type="project" value="InterPro"/>
</dbReference>
<dbReference type="EMBL" id="AODH01000012">
    <property type="protein sequence ID" value="EUJ41385.1"/>
    <property type="molecule type" value="Genomic_DNA"/>
</dbReference>
<dbReference type="InterPro" id="IPR000281">
    <property type="entry name" value="HTH_RpiR"/>
</dbReference>
<dbReference type="InterPro" id="IPR036388">
    <property type="entry name" value="WH-like_DNA-bd_sf"/>
</dbReference>
<dbReference type="PANTHER" id="PTHR30514">
    <property type="entry name" value="GLUCOKINASE"/>
    <property type="match status" value="1"/>
</dbReference>
<dbReference type="InterPro" id="IPR009057">
    <property type="entry name" value="Homeodomain-like_sf"/>
</dbReference>
<gene>
    <name evidence="6" type="ORF">BCAMP_03735</name>
</gene>
<dbReference type="SUPFAM" id="SSF46689">
    <property type="entry name" value="Homeodomain-like"/>
    <property type="match status" value="1"/>
</dbReference>
<keyword evidence="2" id="KW-0238">DNA-binding</keyword>
<feature type="domain" description="HTH rpiR-type" evidence="4">
    <location>
        <begin position="4"/>
        <end position="80"/>
    </location>
</feature>
<dbReference type="InterPro" id="IPR047640">
    <property type="entry name" value="RpiR-like"/>
</dbReference>
<feature type="domain" description="SIS" evidence="5">
    <location>
        <begin position="112"/>
        <end position="252"/>
    </location>
</feature>
<evidence type="ECO:0000256" key="2">
    <source>
        <dbReference type="ARBA" id="ARBA00023125"/>
    </source>
</evidence>
<evidence type="ECO:0000259" key="4">
    <source>
        <dbReference type="PROSITE" id="PS51071"/>
    </source>
</evidence>
<proteinExistence type="predicted"/>
<evidence type="ECO:0000256" key="1">
    <source>
        <dbReference type="ARBA" id="ARBA00023015"/>
    </source>
</evidence>
<dbReference type="GO" id="GO:1901135">
    <property type="term" value="P:carbohydrate derivative metabolic process"/>
    <property type="evidence" value="ECO:0007669"/>
    <property type="project" value="InterPro"/>
</dbReference>
<dbReference type="STRING" id="1265861.BCAMP_03735"/>
<dbReference type="PROSITE" id="PS51464">
    <property type="entry name" value="SIS"/>
    <property type="match status" value="1"/>
</dbReference>
<dbReference type="InterPro" id="IPR046348">
    <property type="entry name" value="SIS_dom_sf"/>
</dbReference>
<dbReference type="PROSITE" id="PS51071">
    <property type="entry name" value="HTH_RPIR"/>
    <property type="match status" value="1"/>
</dbReference>
<dbReference type="Gene3D" id="1.10.10.10">
    <property type="entry name" value="Winged helix-like DNA-binding domain superfamily/Winged helix DNA-binding domain"/>
    <property type="match status" value="1"/>
</dbReference>
<dbReference type="GO" id="GO:0003677">
    <property type="term" value="F:DNA binding"/>
    <property type="evidence" value="ECO:0007669"/>
    <property type="project" value="UniProtKB-KW"/>
</dbReference>
<keyword evidence="7" id="KW-1185">Reference proteome</keyword>
<dbReference type="RefSeq" id="WP_035313654.1">
    <property type="nucleotide sequence ID" value="NZ_AODH01000012.1"/>
</dbReference>
<dbReference type="PANTHER" id="PTHR30514:SF21">
    <property type="entry name" value="RPIR-FAMILY TRANSCRIPTIONAL REGULATOR"/>
    <property type="match status" value="1"/>
</dbReference>
<dbReference type="GO" id="GO:0097367">
    <property type="term" value="F:carbohydrate derivative binding"/>
    <property type="evidence" value="ECO:0007669"/>
    <property type="project" value="InterPro"/>
</dbReference>
<dbReference type="Pfam" id="PF01418">
    <property type="entry name" value="HTH_6"/>
    <property type="match status" value="1"/>
</dbReference>
<organism evidence="6 7">
    <name type="scientific">Brochothrix campestris FSL F6-1037</name>
    <dbReference type="NCBI Taxonomy" id="1265861"/>
    <lineage>
        <taxon>Bacteria</taxon>
        <taxon>Bacillati</taxon>
        <taxon>Bacillota</taxon>
        <taxon>Bacilli</taxon>
        <taxon>Bacillales</taxon>
        <taxon>Listeriaceae</taxon>
        <taxon>Brochothrix</taxon>
    </lineage>
</organism>
<evidence type="ECO:0000313" key="7">
    <source>
        <dbReference type="Proteomes" id="UP000019243"/>
    </source>
</evidence>
<reference evidence="6 7" key="1">
    <citation type="submission" date="2012-12" db="EMBL/GenBank/DDBJ databases">
        <title>Novel taxa of Listeriaceae from agricultural environments in the United States.</title>
        <authorList>
            <person name="den Bakker H.C."/>
            <person name="Allred A."/>
            <person name="Warchocki S."/>
            <person name="Wright E.M."/>
            <person name="Burrell A."/>
            <person name="Nightingale K.K."/>
            <person name="Kephart D."/>
            <person name="Wiedmann M."/>
        </authorList>
    </citation>
    <scope>NUCLEOTIDE SEQUENCE [LARGE SCALE GENOMIC DNA]</scope>
    <source>
        <strain evidence="6 7">FSL F6-1037</strain>
    </source>
</reference>
<dbReference type="Proteomes" id="UP000019243">
    <property type="component" value="Unassembled WGS sequence"/>
</dbReference>
<keyword evidence="1" id="KW-0805">Transcription regulation</keyword>
<dbReference type="OrthoDB" id="1648815at2"/>
<accession>W7CXG0</accession>
<dbReference type="InterPro" id="IPR035472">
    <property type="entry name" value="RpiR-like_SIS"/>
</dbReference>
<dbReference type="InterPro" id="IPR001347">
    <property type="entry name" value="SIS_dom"/>
</dbReference>
<evidence type="ECO:0000256" key="3">
    <source>
        <dbReference type="ARBA" id="ARBA00023163"/>
    </source>
</evidence>
<dbReference type="Gene3D" id="3.40.50.10490">
    <property type="entry name" value="Glucose-6-phosphate isomerase like protein, domain 1"/>
    <property type="match status" value="1"/>
</dbReference>
<sequence length="265" mass="29329">MNTMTLANRIARNSRVLSNNEQKIADYFLHNTTSVTTASISTLSQEIGTSNAAISRFCHKLEYRSFAELKTMLLQETAVDTAILGSNQIVSYYNQILQSSAALLESKALIEFINHIKSAQRILVCGIGSSGLSAIEFKNHLSRMGISIDAETDPHQMVMRASLLTKNDLLVVISNSGTTEAIIRASEFAKANQATIFALTIKDYTALTNSCDGVLFTSSIVPIADERFINSQLSIHFIFDVIYYRLLEDKTFKANRDLTLATLKK</sequence>